<proteinExistence type="predicted"/>
<feature type="transmembrane region" description="Helical" evidence="1">
    <location>
        <begin position="17"/>
        <end position="37"/>
    </location>
</feature>
<dbReference type="OrthoDB" id="8770832at2"/>
<comment type="caution">
    <text evidence="3">The sequence shown here is derived from an EMBL/GenBank/DDBJ whole genome shotgun (WGS) entry which is preliminary data.</text>
</comment>
<gene>
    <name evidence="3" type="ORF">DES41_10454</name>
</gene>
<dbReference type="PANTHER" id="PTHR33371">
    <property type="entry name" value="INTERMEMBRANE PHOSPHOLIPID TRANSPORT SYSTEM BINDING PROTEIN MLAD-RELATED"/>
    <property type="match status" value="1"/>
</dbReference>
<dbReference type="InterPro" id="IPR052336">
    <property type="entry name" value="MlaD_Phospholipid_Transporter"/>
</dbReference>
<dbReference type="PANTHER" id="PTHR33371:SF4">
    <property type="entry name" value="INTERMEMBRANE PHOSPHOLIPID TRANSPORT SYSTEM BINDING PROTEIN MLAD"/>
    <property type="match status" value="1"/>
</dbReference>
<evidence type="ECO:0000259" key="2">
    <source>
        <dbReference type="Pfam" id="PF02470"/>
    </source>
</evidence>
<protein>
    <submittedName>
        <fullName evidence="3">Phospholipid/cholesterol/gamma-HCH transport system substrate-binding protein</fullName>
    </submittedName>
</protein>
<keyword evidence="1" id="KW-0472">Membrane</keyword>
<dbReference type="Pfam" id="PF02470">
    <property type="entry name" value="MlaD"/>
    <property type="match status" value="1"/>
</dbReference>
<feature type="domain" description="Mce/MlaD" evidence="2">
    <location>
        <begin position="45"/>
        <end position="93"/>
    </location>
</feature>
<name>A0A368XTL8_9BURK</name>
<dbReference type="InterPro" id="IPR003399">
    <property type="entry name" value="Mce/MlaD"/>
</dbReference>
<dbReference type="RefSeq" id="WP_114468490.1">
    <property type="nucleotide sequence ID" value="NZ_QPJK01000004.1"/>
</dbReference>
<dbReference type="AlphaFoldDB" id="A0A368XTL8"/>
<keyword evidence="1" id="KW-0812">Transmembrane</keyword>
<evidence type="ECO:0000256" key="1">
    <source>
        <dbReference type="SAM" id="Phobius"/>
    </source>
</evidence>
<organism evidence="3 4">
    <name type="scientific">Pseudorhodoferax soli</name>
    <dbReference type="NCBI Taxonomy" id="545864"/>
    <lineage>
        <taxon>Bacteria</taxon>
        <taxon>Pseudomonadati</taxon>
        <taxon>Pseudomonadota</taxon>
        <taxon>Betaproteobacteria</taxon>
        <taxon>Burkholderiales</taxon>
        <taxon>Comamonadaceae</taxon>
    </lineage>
</organism>
<keyword evidence="1" id="KW-1133">Transmembrane helix</keyword>
<keyword evidence="4" id="KW-1185">Reference proteome</keyword>
<reference evidence="3 4" key="1">
    <citation type="submission" date="2018-07" db="EMBL/GenBank/DDBJ databases">
        <title>Genomic Encyclopedia of Type Strains, Phase IV (KMG-IV): sequencing the most valuable type-strain genomes for metagenomic binning, comparative biology and taxonomic classification.</title>
        <authorList>
            <person name="Goeker M."/>
        </authorList>
    </citation>
    <scope>NUCLEOTIDE SEQUENCE [LARGE SCALE GENOMIC DNA]</scope>
    <source>
        <strain evidence="3 4">DSM 21634</strain>
    </source>
</reference>
<sequence>MDELHDAPPPRNVGFKAGVLLALVLVLLCSAAAYLLYARGVFEETQELRLLAEDSEGVSVGMDLTFAGFPVGRVRRIELADDAKVRIVVAVATKDVGWLRSTSIYTLERGLVGEARLRAFTGVLTDPPLPPDAERPVLRGDVSAEIPRLVATMQALVGNLERMTQEGGNVDASLANLRTLSDGLNGRYGVLGAAMGGEDNAKKLVTALDRANALLGRTDQLVGNADRRLFGEKGMADDAQSTLRQVNTLLTEARASLKKLDAVLVEAQAVGANAREATADLAPLRAEVERSLRRVDTLLGEVNRKWPFARETEIELP</sequence>
<evidence type="ECO:0000313" key="4">
    <source>
        <dbReference type="Proteomes" id="UP000252884"/>
    </source>
</evidence>
<evidence type="ECO:0000313" key="3">
    <source>
        <dbReference type="EMBL" id="RCW71235.1"/>
    </source>
</evidence>
<dbReference type="Proteomes" id="UP000252884">
    <property type="component" value="Unassembled WGS sequence"/>
</dbReference>
<accession>A0A368XTL8</accession>
<dbReference type="EMBL" id="QPJK01000004">
    <property type="protein sequence ID" value="RCW71235.1"/>
    <property type="molecule type" value="Genomic_DNA"/>
</dbReference>